<dbReference type="Pfam" id="PF00001">
    <property type="entry name" value="7tm_1"/>
    <property type="match status" value="1"/>
</dbReference>
<dbReference type="GO" id="GO:0004930">
    <property type="term" value="F:G protein-coupled receptor activity"/>
    <property type="evidence" value="ECO:0007669"/>
    <property type="project" value="InterPro"/>
</dbReference>
<dbReference type="CDD" id="cd00637">
    <property type="entry name" value="7tm_classA_rhodopsin-like"/>
    <property type="match status" value="1"/>
</dbReference>
<dbReference type="PROSITE" id="PS50262">
    <property type="entry name" value="G_PROTEIN_RECEP_F1_2"/>
    <property type="match status" value="1"/>
</dbReference>
<dbReference type="GO" id="GO:0016020">
    <property type="term" value="C:membrane"/>
    <property type="evidence" value="ECO:0007669"/>
    <property type="project" value="UniProtKB-SubCell"/>
</dbReference>
<evidence type="ECO:0000256" key="3">
    <source>
        <dbReference type="ARBA" id="ARBA00022989"/>
    </source>
</evidence>
<feature type="domain" description="G-protein coupled receptors family 1 profile" evidence="7">
    <location>
        <begin position="1"/>
        <end position="190"/>
    </location>
</feature>
<dbReference type="EMBL" id="MTYJ01000359">
    <property type="protein sequence ID" value="OWA53955.1"/>
    <property type="molecule type" value="Genomic_DNA"/>
</dbReference>
<protein>
    <recommendedName>
        <fullName evidence="7">G-protein coupled receptors family 1 profile domain-containing protein</fullName>
    </recommendedName>
</protein>
<evidence type="ECO:0000256" key="5">
    <source>
        <dbReference type="SAM" id="Phobius"/>
    </source>
</evidence>
<dbReference type="AlphaFoldDB" id="A0A9X6NGQ8"/>
<dbReference type="Gene3D" id="1.20.1070.10">
    <property type="entry name" value="Rhodopsin 7-helix transmembrane proteins"/>
    <property type="match status" value="1"/>
</dbReference>
<dbReference type="InterPro" id="IPR017452">
    <property type="entry name" value="GPCR_Rhodpsn_7TM"/>
</dbReference>
<dbReference type="SUPFAM" id="SSF81321">
    <property type="entry name" value="Family A G protein-coupled receptor-like"/>
    <property type="match status" value="1"/>
</dbReference>
<comment type="caution">
    <text evidence="8">The sequence shown here is derived from an EMBL/GenBank/DDBJ whole genome shotgun (WGS) entry which is preliminary data.</text>
</comment>
<evidence type="ECO:0000256" key="4">
    <source>
        <dbReference type="ARBA" id="ARBA00023136"/>
    </source>
</evidence>
<organism evidence="8 9">
    <name type="scientific">Hypsibius exemplaris</name>
    <name type="common">Freshwater tardigrade</name>
    <dbReference type="NCBI Taxonomy" id="2072580"/>
    <lineage>
        <taxon>Eukaryota</taxon>
        <taxon>Metazoa</taxon>
        <taxon>Ecdysozoa</taxon>
        <taxon>Tardigrada</taxon>
        <taxon>Eutardigrada</taxon>
        <taxon>Parachela</taxon>
        <taxon>Hypsibioidea</taxon>
        <taxon>Hypsibiidae</taxon>
        <taxon>Hypsibius</taxon>
    </lineage>
</organism>
<keyword evidence="3 5" id="KW-1133">Transmembrane helix</keyword>
<comment type="subcellular location">
    <subcellularLocation>
        <location evidence="1">Membrane</location>
    </subcellularLocation>
</comment>
<keyword evidence="4 5" id="KW-0472">Membrane</keyword>
<keyword evidence="6" id="KW-0732">Signal</keyword>
<sequence>MCFLSLPAIVFLVLAKSNGWYIKDNACAIIHTLYSINLFLVNWADGGLAVNRFVALYFPHHYKAWTTTRVNGAIIGFSWAICIGSALPVTLSMGGQSTSMSALGQCTVTLTGNLGAFLITSGAYFVSAVSGAGSLLILWKCLGVRVRNAGVAPVGGSQRKTTAQRRLSMAKMLLLTFIWTFLCAIPGYVIINSFPFLFRTNPVSTLWIRTSAACQFAFTPCILLTSNTEYQTRAKVLLCGHGVVRPAEGVPRAQTVGSQT</sequence>
<feature type="transmembrane region" description="Helical" evidence="5">
    <location>
        <begin position="206"/>
        <end position="225"/>
    </location>
</feature>
<feature type="chain" id="PRO_5040756857" description="G-protein coupled receptors family 1 profile domain-containing protein" evidence="6">
    <location>
        <begin position="20"/>
        <end position="260"/>
    </location>
</feature>
<feature type="transmembrane region" description="Helical" evidence="5">
    <location>
        <begin position="114"/>
        <end position="139"/>
    </location>
</feature>
<evidence type="ECO:0000259" key="7">
    <source>
        <dbReference type="PROSITE" id="PS50262"/>
    </source>
</evidence>
<evidence type="ECO:0000256" key="2">
    <source>
        <dbReference type="ARBA" id="ARBA00022692"/>
    </source>
</evidence>
<reference evidence="9" key="1">
    <citation type="submission" date="2017-01" db="EMBL/GenBank/DDBJ databases">
        <title>Comparative genomics of anhydrobiosis in the tardigrade Hypsibius dujardini.</title>
        <authorList>
            <person name="Yoshida Y."/>
            <person name="Koutsovoulos G."/>
            <person name="Laetsch D."/>
            <person name="Stevens L."/>
            <person name="Kumar S."/>
            <person name="Horikawa D."/>
            <person name="Ishino K."/>
            <person name="Komine S."/>
            <person name="Tomita M."/>
            <person name="Blaxter M."/>
            <person name="Arakawa K."/>
        </authorList>
    </citation>
    <scope>NUCLEOTIDE SEQUENCE [LARGE SCALE GENOMIC DNA]</scope>
    <source>
        <strain evidence="9">Z151</strain>
    </source>
</reference>
<evidence type="ECO:0000313" key="8">
    <source>
        <dbReference type="EMBL" id="OWA53955.1"/>
    </source>
</evidence>
<gene>
    <name evidence="8" type="ORF">BV898_18379</name>
</gene>
<dbReference type="Proteomes" id="UP000192578">
    <property type="component" value="Unassembled WGS sequence"/>
</dbReference>
<evidence type="ECO:0000256" key="6">
    <source>
        <dbReference type="SAM" id="SignalP"/>
    </source>
</evidence>
<feature type="signal peptide" evidence="6">
    <location>
        <begin position="1"/>
        <end position="19"/>
    </location>
</feature>
<name>A0A9X6NGQ8_HYPEX</name>
<keyword evidence="9" id="KW-1185">Reference proteome</keyword>
<proteinExistence type="predicted"/>
<feature type="transmembrane region" description="Helical" evidence="5">
    <location>
        <begin position="70"/>
        <end position="94"/>
    </location>
</feature>
<dbReference type="InterPro" id="IPR000276">
    <property type="entry name" value="GPCR_Rhodpsn"/>
</dbReference>
<evidence type="ECO:0000313" key="9">
    <source>
        <dbReference type="Proteomes" id="UP000192578"/>
    </source>
</evidence>
<dbReference type="OrthoDB" id="9445642at2759"/>
<accession>A0A9X6NGQ8</accession>
<evidence type="ECO:0000256" key="1">
    <source>
        <dbReference type="ARBA" id="ARBA00004370"/>
    </source>
</evidence>
<feature type="transmembrane region" description="Helical" evidence="5">
    <location>
        <begin position="35"/>
        <end position="58"/>
    </location>
</feature>
<keyword evidence="2 5" id="KW-0812">Transmembrane</keyword>
<feature type="transmembrane region" description="Helical" evidence="5">
    <location>
        <begin position="172"/>
        <end position="194"/>
    </location>
</feature>